<dbReference type="Pfam" id="PF11838">
    <property type="entry name" value="ERAP1_C"/>
    <property type="match status" value="3"/>
</dbReference>
<dbReference type="Gene3D" id="2.60.40.1910">
    <property type="match status" value="1"/>
</dbReference>
<feature type="domain" description="Aminopeptidase N-like N-terminal" evidence="13">
    <location>
        <begin position="984"/>
        <end position="1188"/>
    </location>
</feature>
<evidence type="ECO:0000256" key="4">
    <source>
        <dbReference type="ARBA" id="ARBA00022723"/>
    </source>
</evidence>
<keyword evidence="5" id="KW-0378">Hydrolase</keyword>
<keyword evidence="2" id="KW-0031">Aminopeptidase</keyword>
<dbReference type="STRING" id="51028.A0A158Q9F4"/>
<keyword evidence="3" id="KW-0645">Protease</keyword>
<evidence type="ECO:0000256" key="2">
    <source>
        <dbReference type="ARBA" id="ARBA00022438"/>
    </source>
</evidence>
<feature type="site" description="Transition state stabilizer" evidence="10">
    <location>
        <position position="434"/>
    </location>
</feature>
<comment type="similarity">
    <text evidence="1">Belongs to the peptidase M1 family.</text>
</comment>
<dbReference type="Pfam" id="PF01433">
    <property type="entry name" value="Peptidase_M1"/>
    <property type="match status" value="2"/>
</dbReference>
<evidence type="ECO:0000313" key="16">
    <source>
        <dbReference type="WBParaSite" id="EVEC_0000186801-mRNA-1"/>
    </source>
</evidence>
<evidence type="ECO:0000313" key="15">
    <source>
        <dbReference type="Proteomes" id="UP000274131"/>
    </source>
</evidence>
<dbReference type="GO" id="GO:0005737">
    <property type="term" value="C:cytoplasm"/>
    <property type="evidence" value="ECO:0007669"/>
    <property type="project" value="TreeGrafter"/>
</dbReference>
<gene>
    <name evidence="14" type="ORF">EVEC_LOCUS1576</name>
</gene>
<dbReference type="GO" id="GO:0016020">
    <property type="term" value="C:membrane"/>
    <property type="evidence" value="ECO:0007669"/>
    <property type="project" value="TreeGrafter"/>
</dbReference>
<dbReference type="Pfam" id="PF17900">
    <property type="entry name" value="Peptidase_M1_N"/>
    <property type="match status" value="2"/>
</dbReference>
<dbReference type="InterPro" id="IPR027268">
    <property type="entry name" value="Peptidase_M4/M1_CTD_sf"/>
</dbReference>
<organism evidence="16">
    <name type="scientific">Enterobius vermicularis</name>
    <name type="common">Human pinworm</name>
    <dbReference type="NCBI Taxonomy" id="51028"/>
    <lineage>
        <taxon>Eukaryota</taxon>
        <taxon>Metazoa</taxon>
        <taxon>Ecdysozoa</taxon>
        <taxon>Nematoda</taxon>
        <taxon>Chromadorea</taxon>
        <taxon>Rhabditida</taxon>
        <taxon>Spirurina</taxon>
        <taxon>Oxyuridomorpha</taxon>
        <taxon>Oxyuroidea</taxon>
        <taxon>Oxyuridae</taxon>
        <taxon>Enterobius</taxon>
    </lineage>
</organism>
<evidence type="ECO:0000256" key="1">
    <source>
        <dbReference type="ARBA" id="ARBA00010136"/>
    </source>
</evidence>
<keyword evidence="15" id="KW-1185">Reference proteome</keyword>
<evidence type="ECO:0000256" key="5">
    <source>
        <dbReference type="ARBA" id="ARBA00022801"/>
    </source>
</evidence>
<feature type="binding site" evidence="9">
    <location>
        <position position="374"/>
    </location>
    <ligand>
        <name>Zn(2+)</name>
        <dbReference type="ChEBI" id="CHEBI:29105"/>
        <note>catalytic</note>
    </ligand>
</feature>
<feature type="active site" description="Proton acceptor" evidence="8">
    <location>
        <position position="352"/>
    </location>
</feature>
<dbReference type="GO" id="GO:0006508">
    <property type="term" value="P:proteolysis"/>
    <property type="evidence" value="ECO:0007669"/>
    <property type="project" value="UniProtKB-KW"/>
</dbReference>
<dbReference type="GO" id="GO:0043171">
    <property type="term" value="P:peptide catabolic process"/>
    <property type="evidence" value="ECO:0007669"/>
    <property type="project" value="TreeGrafter"/>
</dbReference>
<evidence type="ECO:0000256" key="3">
    <source>
        <dbReference type="ARBA" id="ARBA00022670"/>
    </source>
</evidence>
<dbReference type="GO" id="GO:0070006">
    <property type="term" value="F:metalloaminopeptidase activity"/>
    <property type="evidence" value="ECO:0007669"/>
    <property type="project" value="TreeGrafter"/>
</dbReference>
<dbReference type="GO" id="GO:0008270">
    <property type="term" value="F:zinc ion binding"/>
    <property type="evidence" value="ECO:0007669"/>
    <property type="project" value="InterPro"/>
</dbReference>
<dbReference type="CDD" id="cd09601">
    <property type="entry name" value="M1_APN-Q_like"/>
    <property type="match status" value="2"/>
</dbReference>
<dbReference type="FunFam" id="1.10.390.10:FF:000013">
    <property type="entry name" value="Aminopeptidase N"/>
    <property type="match status" value="1"/>
</dbReference>
<evidence type="ECO:0000256" key="8">
    <source>
        <dbReference type="PIRSR" id="PIRSR634016-1"/>
    </source>
</evidence>
<keyword evidence="6 9" id="KW-0862">Zinc</keyword>
<dbReference type="Gene3D" id="1.25.50.20">
    <property type="match status" value="3"/>
</dbReference>
<feature type="binding site" evidence="9">
    <location>
        <position position="355"/>
    </location>
    <ligand>
        <name>Zn(2+)</name>
        <dbReference type="ChEBI" id="CHEBI:29105"/>
        <note>catalytic</note>
    </ligand>
</feature>
<dbReference type="PANTHER" id="PTHR11533:SF293">
    <property type="entry name" value="AMINOPEPTIDASE-2-RELATED"/>
    <property type="match status" value="1"/>
</dbReference>
<evidence type="ECO:0000256" key="6">
    <source>
        <dbReference type="ARBA" id="ARBA00022833"/>
    </source>
</evidence>
<feature type="domain" description="Peptidase M1 membrane alanine aminopeptidase" evidence="11">
    <location>
        <begin position="1224"/>
        <end position="1448"/>
    </location>
</feature>
<sequence>MPKLNFTVKYNDHHKFNKDRKYSGPLPGVDDQRIRRVPDVLEPLHYHIRIQPYFPTEKVPVPEKDNMTFDGETTFIFRVKNSTKNFVLHSVELDISKTELYDENATLIPSTLTYNNTFQQIVIKPIDHIPVVGKKYILHFKYCGKINPYQLSGIYYTSYTDINGKVHWMIATQMEAVSARQVFPCMDEPAFKAVFHLTLIYPEGYVALANTMEREPLRVDQITSGNSVWNVIQFPPSLKMSTYLVAFAVGPFVSRSSTTQDGVLVRVWGWTGQEKDLETSVNNSVKCLDAMARFTNFKYPMAKSDQLGLPEFVAGAMENWGLIIYKYQFIAFNPAIHNTYNRQAAVRVVCHELAHQWFGDTVSAAWWDDLFLQEGMAAFFENFAPQLAFKEQQNFLEEKFLVESMQQALVSDAIVDSSHALFYWDGPAFDDITYLKGSSLLRMMRYVLGPKIFQEAIQDYIATYKYGNANHDMFFQKLTDAAKRNNMKDWCNEPFDASIWLKPWFYQQSFPLITVKNDKPLDPAVVTQEPFNSIDTLPKNGTQSMTNYNYTWPIPLYSENYRNKSTNEGSVSVDWLVPDYAKTHCRKQMAKPSNKALHWELYNTQSVAFMRTQYDDVGYDRLLKRLLLHPEKISPANKIVLIGDQIALMKLDFSNKKRAANKPFTFKRVLEMLDTLLPTSDPNFGAVELAQNSFLKDLETMFIDTSDYGLFKLFVRRLTESTYKFLGWNISGEWEKDVLRYLTFPYAVRYDVPGATEKAQEYFLQYLKDCKNAQNGTTLCTNIHPDLRKVVYCGGIKAGSDSDFDALLAFYNQEYKYNFYYYDEYYAMLEGLACTPSKKNIHRLIPLLLDTYRLPQNKYHLASLPLYFLSKNPIGSDCLAEFIMNNASVVANSPNLEEYINAMTVNWNSERRLQQLKDIAAQLAPHISDEMRNMTVKYEHLVEQQIENRVRYTPDIIRYLYDNKEIVKENIENWIKPLELGLEPYSYDLIVKPYFPGSALYPWWKNLTFDGSVTIKGHVIRTTQKISINAHRLIIQPEDIQFTLYSSETPPRVCQFENFVKDYQNGILEFTLSNGCLAIIDFNFTLTINYTGFIFGEPRKGVYTNTNYFEFNDKKAWIFATYFESGPSARSLVPCFDEPQYKAVWTVTLSHPADTVALGNMPDQGTTLEADGWATTRFMPTPKMSSYLLSLAAGHFASLQTISKTGILIRTWAWTGMELYAEHALKTVMGTVDFMGEYFNFTYPLPKLDVLALPQYTNRTGAEEHWGLIHVYYSRELVDPRYATAAIYMDAASVCAHETIHQWFGNLVTMLHWNEVFLNEGFANYWETNGLMNTHKQQTEYERYERFRKATVALTYDTDISLAKPVIAEKPSYFTGETYHKGATMLHMLSNTIGPKFLQLGLQDYIKKYAFKNAIESNLWDAINNALNKSVDGWNGNPLNISELMAPWMHQATLPVLKVEKKGAAMQYSQEPYIADIANHTEGKYGYKWPIPIWSKTPNGQESLHFFVEDSNDPYWTRQVESPASVDNVGFRSFVMVWYDDDTWSSIYNQLKTDLNSFDEITRAQFIIDNFYLMKRKALNWKRLLDLGLLLQGETSLAPVAAFTKVMNLLLTGFRNTDYEPRIKKYIQNVLKPIYQRHNWNTSGIWTQDLPPDFRRSQYCYGLQKNSTEYDLVEKLYTWSAVNAKYFGRDTDNLLYSLSCVQNQANVNRILKKIFNGDYPSAAFEYVAQNCKDTEMLKYFKDNPDSVYGAAEFSDFIRAAVKTYTTDEQLNELKSLANVLSTQTDKDTLESGIKVVKANIAWVIENTKTEAGLVPWLDNNHIRRIKTL</sequence>
<evidence type="ECO:0000313" key="14">
    <source>
        <dbReference type="EMBL" id="VDD86433.1"/>
    </source>
</evidence>
<dbReference type="EMBL" id="UXUI01007231">
    <property type="protein sequence ID" value="VDD86433.1"/>
    <property type="molecule type" value="Genomic_DNA"/>
</dbReference>
<keyword evidence="7" id="KW-0482">Metalloprotease</keyword>
<dbReference type="Gene3D" id="1.10.390.10">
    <property type="entry name" value="Neutral Protease Domain 2"/>
    <property type="match status" value="2"/>
</dbReference>
<dbReference type="InterPro" id="IPR042097">
    <property type="entry name" value="Aminopeptidase_N-like_N_sf"/>
</dbReference>
<dbReference type="InterPro" id="IPR050344">
    <property type="entry name" value="Peptidase_M1_aminopeptidases"/>
</dbReference>
<dbReference type="Proteomes" id="UP000274131">
    <property type="component" value="Unassembled WGS sequence"/>
</dbReference>
<evidence type="ECO:0000256" key="10">
    <source>
        <dbReference type="PIRSR" id="PIRSR634016-4"/>
    </source>
</evidence>
<evidence type="ECO:0000256" key="7">
    <source>
        <dbReference type="ARBA" id="ARBA00023049"/>
    </source>
</evidence>
<dbReference type="SUPFAM" id="SSF63737">
    <property type="entry name" value="Leukotriene A4 hydrolase N-terminal domain"/>
    <property type="match status" value="2"/>
</dbReference>
<dbReference type="SUPFAM" id="SSF55486">
    <property type="entry name" value="Metalloproteases ('zincins'), catalytic domain"/>
    <property type="match status" value="2"/>
</dbReference>
<feature type="domain" description="Peptidase M1 membrane alanine aminopeptidase" evidence="11">
    <location>
        <begin position="281"/>
        <end position="485"/>
    </location>
</feature>
<feature type="domain" description="Aminopeptidase N-like N-terminal" evidence="13">
    <location>
        <begin position="43"/>
        <end position="244"/>
    </location>
</feature>
<accession>A0A158Q9F4</accession>
<feature type="binding site" evidence="9">
    <location>
        <position position="351"/>
    </location>
    <ligand>
        <name>Zn(2+)</name>
        <dbReference type="ChEBI" id="CHEBI:29105"/>
        <note>catalytic</note>
    </ligand>
</feature>
<protein>
    <submittedName>
        <fullName evidence="16">Aminopeptidase</fullName>
    </submittedName>
</protein>
<dbReference type="Gene3D" id="2.60.40.1730">
    <property type="entry name" value="tricorn interacting facor f3 domain"/>
    <property type="match status" value="2"/>
</dbReference>
<feature type="domain" description="ERAP1-like C-terminal" evidence="12">
    <location>
        <begin position="600"/>
        <end position="924"/>
    </location>
</feature>
<keyword evidence="4 9" id="KW-0479">Metal-binding</keyword>
<evidence type="ECO:0000256" key="9">
    <source>
        <dbReference type="PIRSR" id="PIRSR634016-3"/>
    </source>
</evidence>
<comment type="cofactor">
    <cofactor evidence="9">
        <name>Zn(2+)</name>
        <dbReference type="ChEBI" id="CHEBI:29105"/>
    </cofactor>
    <text evidence="9">Binds 1 zinc ion per subunit.</text>
</comment>
<dbReference type="InterPro" id="IPR001930">
    <property type="entry name" value="Peptidase_M1"/>
</dbReference>
<dbReference type="GO" id="GO:0042277">
    <property type="term" value="F:peptide binding"/>
    <property type="evidence" value="ECO:0007669"/>
    <property type="project" value="TreeGrafter"/>
</dbReference>
<feature type="domain" description="ERAP1-like C-terminal" evidence="12">
    <location>
        <begin position="1649"/>
        <end position="1778"/>
    </location>
</feature>
<dbReference type="WBParaSite" id="EVEC_0000186801-mRNA-1">
    <property type="protein sequence ID" value="EVEC_0000186801-mRNA-1"/>
    <property type="gene ID" value="EVEC_0000186801"/>
</dbReference>
<dbReference type="InterPro" id="IPR045357">
    <property type="entry name" value="Aminopeptidase_N-like_N"/>
</dbReference>
<name>A0A158Q9F4_ENTVE</name>
<dbReference type="GO" id="GO:0005615">
    <property type="term" value="C:extracellular space"/>
    <property type="evidence" value="ECO:0007669"/>
    <property type="project" value="TreeGrafter"/>
</dbReference>
<dbReference type="InterPro" id="IPR014782">
    <property type="entry name" value="Peptidase_M1_dom"/>
</dbReference>
<evidence type="ECO:0000259" key="12">
    <source>
        <dbReference type="Pfam" id="PF11838"/>
    </source>
</evidence>
<dbReference type="InterPro" id="IPR034016">
    <property type="entry name" value="M1_APN-typ"/>
</dbReference>
<reference evidence="16" key="1">
    <citation type="submission" date="2016-04" db="UniProtKB">
        <authorList>
            <consortium name="WormBaseParasite"/>
        </authorList>
    </citation>
    <scope>IDENTIFICATION</scope>
</reference>
<dbReference type="OrthoDB" id="5868348at2759"/>
<dbReference type="InterPro" id="IPR024571">
    <property type="entry name" value="ERAP1-like_C_dom"/>
</dbReference>
<dbReference type="PANTHER" id="PTHR11533">
    <property type="entry name" value="PROTEASE M1 ZINC METALLOPROTEASE"/>
    <property type="match status" value="1"/>
</dbReference>
<reference evidence="14 15" key="2">
    <citation type="submission" date="2018-10" db="EMBL/GenBank/DDBJ databases">
        <authorList>
            <consortium name="Pathogen Informatics"/>
        </authorList>
    </citation>
    <scope>NUCLEOTIDE SEQUENCE [LARGE SCALE GENOMIC DNA]</scope>
</reference>
<proteinExistence type="inferred from homology"/>
<evidence type="ECO:0000259" key="13">
    <source>
        <dbReference type="Pfam" id="PF17900"/>
    </source>
</evidence>
<evidence type="ECO:0000259" key="11">
    <source>
        <dbReference type="Pfam" id="PF01433"/>
    </source>
</evidence>
<feature type="domain" description="ERAP1-like C-terminal" evidence="12">
    <location>
        <begin position="1528"/>
        <end position="1644"/>
    </location>
</feature>
<dbReference type="PRINTS" id="PR00756">
    <property type="entry name" value="ALADIPTASE"/>
</dbReference>